<keyword evidence="3" id="KW-1185">Reference proteome</keyword>
<feature type="domain" description="Glycosyltransferase 2-like" evidence="1">
    <location>
        <begin position="11"/>
        <end position="182"/>
    </location>
</feature>
<protein>
    <submittedName>
        <fullName evidence="2">Glycosyltransferase</fullName>
        <ecNumber evidence="2">2.4.-.-</ecNumber>
    </submittedName>
</protein>
<reference evidence="2" key="1">
    <citation type="journal article" date="2018" name="Int. J. Syst. Evol. Microbiol.">
        <title>Carboxylicivirga sediminis sp. nov., isolated from coastal sediment.</title>
        <authorList>
            <person name="Wang F.Q."/>
            <person name="Ren L.H."/>
            <person name="Zou R.J."/>
            <person name="Sun Y.Z."/>
            <person name="Liu X.J."/>
            <person name="Jiang F."/>
            <person name="Liu L.J."/>
        </authorList>
    </citation>
    <scope>NUCLEOTIDE SEQUENCE</scope>
    <source>
        <strain evidence="2">JR1</strain>
    </source>
</reference>
<keyword evidence="2" id="KW-0808">Transferase</keyword>
<accession>A0A941IXN7</accession>
<dbReference type="InterPro" id="IPR029044">
    <property type="entry name" value="Nucleotide-diphossugar_trans"/>
</dbReference>
<evidence type="ECO:0000259" key="1">
    <source>
        <dbReference type="Pfam" id="PF00535"/>
    </source>
</evidence>
<dbReference type="PANTHER" id="PTHR43685:SF13">
    <property type="entry name" value="O ANTIGEN BIOSYNTHESIS RHAMNOSYLTRANSFERASE RFBN"/>
    <property type="match status" value="1"/>
</dbReference>
<dbReference type="Gene3D" id="3.90.550.10">
    <property type="entry name" value="Spore Coat Polysaccharide Biosynthesis Protein SpsA, Chain A"/>
    <property type="match status" value="1"/>
</dbReference>
<dbReference type="EMBL" id="JAGTAR010000012">
    <property type="protein sequence ID" value="MBR8535738.1"/>
    <property type="molecule type" value="Genomic_DNA"/>
</dbReference>
<dbReference type="EC" id="2.4.-.-" evidence="2"/>
<gene>
    <name evidence="2" type="ORF">KDU71_09240</name>
</gene>
<dbReference type="InterPro" id="IPR001173">
    <property type="entry name" value="Glyco_trans_2-like"/>
</dbReference>
<organism evidence="2 3">
    <name type="scientific">Carboxylicivirga sediminis</name>
    <dbReference type="NCBI Taxonomy" id="2006564"/>
    <lineage>
        <taxon>Bacteria</taxon>
        <taxon>Pseudomonadati</taxon>
        <taxon>Bacteroidota</taxon>
        <taxon>Bacteroidia</taxon>
        <taxon>Marinilabiliales</taxon>
        <taxon>Marinilabiliaceae</taxon>
        <taxon>Carboxylicivirga</taxon>
    </lineage>
</organism>
<comment type="caution">
    <text evidence="2">The sequence shown here is derived from an EMBL/GenBank/DDBJ whole genome shotgun (WGS) entry which is preliminary data.</text>
</comment>
<dbReference type="PANTHER" id="PTHR43685">
    <property type="entry name" value="GLYCOSYLTRANSFERASE"/>
    <property type="match status" value="1"/>
</dbReference>
<evidence type="ECO:0000313" key="2">
    <source>
        <dbReference type="EMBL" id="MBR8535738.1"/>
    </source>
</evidence>
<dbReference type="GO" id="GO:0044010">
    <property type="term" value="P:single-species biofilm formation"/>
    <property type="evidence" value="ECO:0007669"/>
    <property type="project" value="TreeGrafter"/>
</dbReference>
<dbReference type="GO" id="GO:0016757">
    <property type="term" value="F:glycosyltransferase activity"/>
    <property type="evidence" value="ECO:0007669"/>
    <property type="project" value="UniProtKB-KW"/>
</dbReference>
<dbReference type="Proteomes" id="UP000679220">
    <property type="component" value="Unassembled WGS sequence"/>
</dbReference>
<reference evidence="2" key="2">
    <citation type="submission" date="2021-04" db="EMBL/GenBank/DDBJ databases">
        <authorList>
            <person name="Zhang T."/>
            <person name="Zhang Y."/>
            <person name="Lu D."/>
            <person name="Zuo D."/>
            <person name="Du Z."/>
        </authorList>
    </citation>
    <scope>NUCLEOTIDE SEQUENCE</scope>
    <source>
        <strain evidence="2">JR1</strain>
    </source>
</reference>
<sequence length="308" mass="35995">MDQSLKEPSISIIIPVKNGIATIRQCLDAIYSQTLIKSSEVIIIDSGSTDGTLDIISQYPVRLVQIPPEDFNHGTTRNYGVSLAKGDYIMMTVQDAIASDDYWLETMHSHFSDDNVAGVCGMQMIQKLQSINPFEWTRTVNPPRIRAYQFKNISNYNALSANKKREICGWDNVNSMYRKSVLTSYPFEPVKFGEDIRWAISILKEGYKIIYDPHAKVAHYHPFDKNSEFHRKYIEIAQDDILLELKSKRVPLLRSFVMLLYKAYKWRINPKWMFTQIHRWLIYNQAHKQYIIAKRNHSKHEIIKQLFI</sequence>
<dbReference type="AlphaFoldDB" id="A0A941IXN7"/>
<proteinExistence type="predicted"/>
<keyword evidence="2" id="KW-0328">Glycosyltransferase</keyword>
<name>A0A941IXN7_9BACT</name>
<dbReference type="SUPFAM" id="SSF53448">
    <property type="entry name" value="Nucleotide-diphospho-sugar transferases"/>
    <property type="match status" value="1"/>
</dbReference>
<evidence type="ECO:0000313" key="3">
    <source>
        <dbReference type="Proteomes" id="UP000679220"/>
    </source>
</evidence>
<dbReference type="RefSeq" id="WP_212189975.1">
    <property type="nucleotide sequence ID" value="NZ_JAGTAR010000012.1"/>
</dbReference>
<dbReference type="InterPro" id="IPR050834">
    <property type="entry name" value="Glycosyltransf_2"/>
</dbReference>
<dbReference type="Pfam" id="PF00535">
    <property type="entry name" value="Glycos_transf_2"/>
    <property type="match status" value="1"/>
</dbReference>